<dbReference type="AlphaFoldDB" id="A0ABD3TFM0"/>
<comment type="caution">
    <text evidence="1">The sequence shown here is derived from an EMBL/GenBank/DDBJ whole genome shotgun (WGS) entry which is preliminary data.</text>
</comment>
<organism evidence="1 2">
    <name type="scientific">Penstemon smallii</name>
    <dbReference type="NCBI Taxonomy" id="265156"/>
    <lineage>
        <taxon>Eukaryota</taxon>
        <taxon>Viridiplantae</taxon>
        <taxon>Streptophyta</taxon>
        <taxon>Embryophyta</taxon>
        <taxon>Tracheophyta</taxon>
        <taxon>Spermatophyta</taxon>
        <taxon>Magnoliopsida</taxon>
        <taxon>eudicotyledons</taxon>
        <taxon>Gunneridae</taxon>
        <taxon>Pentapetalae</taxon>
        <taxon>asterids</taxon>
        <taxon>lamiids</taxon>
        <taxon>Lamiales</taxon>
        <taxon>Plantaginaceae</taxon>
        <taxon>Cheloneae</taxon>
        <taxon>Penstemon</taxon>
    </lineage>
</organism>
<keyword evidence="2" id="KW-1185">Reference proteome</keyword>
<sequence length="91" mass="10342">MGVQLESGMSKLPYANRKSLSNPFLIDLNIEEESNFILTVKSQSLRTDKTQKEHNQLPASEMLISDGCHALDLDAAEFTEQRESQQYFGNY</sequence>
<protein>
    <submittedName>
        <fullName evidence="1">Uncharacterized protein</fullName>
    </submittedName>
</protein>
<evidence type="ECO:0000313" key="2">
    <source>
        <dbReference type="Proteomes" id="UP001634393"/>
    </source>
</evidence>
<evidence type="ECO:0000313" key="1">
    <source>
        <dbReference type="EMBL" id="KAL3835168.1"/>
    </source>
</evidence>
<accession>A0ABD3TFM0</accession>
<reference evidence="1 2" key="1">
    <citation type="submission" date="2024-12" db="EMBL/GenBank/DDBJ databases">
        <title>The unique morphological basis and parallel evolutionary history of personate flowers in Penstemon.</title>
        <authorList>
            <person name="Depatie T.H."/>
            <person name="Wessinger C.A."/>
        </authorList>
    </citation>
    <scope>NUCLEOTIDE SEQUENCE [LARGE SCALE GENOMIC DNA]</scope>
    <source>
        <strain evidence="1">WTNN_2</strain>
        <tissue evidence="1">Leaf</tissue>
    </source>
</reference>
<dbReference type="Proteomes" id="UP001634393">
    <property type="component" value="Unassembled WGS sequence"/>
</dbReference>
<gene>
    <name evidence="1" type="ORF">ACJIZ3_009904</name>
</gene>
<proteinExistence type="predicted"/>
<name>A0ABD3TFM0_9LAMI</name>
<dbReference type="EMBL" id="JBJXBP010000004">
    <property type="protein sequence ID" value="KAL3835168.1"/>
    <property type="molecule type" value="Genomic_DNA"/>
</dbReference>